<protein>
    <submittedName>
        <fullName evidence="1">Uncharacterized protein</fullName>
    </submittedName>
</protein>
<proteinExistence type="predicted"/>
<dbReference type="EMBL" id="BARS01049131">
    <property type="protein sequence ID" value="GAG29806.1"/>
    <property type="molecule type" value="Genomic_DNA"/>
</dbReference>
<gene>
    <name evidence="1" type="ORF">S01H1_73522</name>
</gene>
<name>X0XYH7_9ZZZZ</name>
<sequence>SQYKGWNDDILKEYKGVHPNISIFYSMGFWKPDFNFQINNEKAKSRAVECTSGGGIRFFKNKVYYCCMGRSLERKHNTQYGIPVKLGWEKDLENIEWWNGCQRCWVSSNRSNYKKYLKKDD</sequence>
<accession>X0XYH7</accession>
<reference evidence="1" key="1">
    <citation type="journal article" date="2014" name="Front. Microbiol.">
        <title>High frequency of phylogenetically diverse reductive dehalogenase-homologous genes in deep subseafloor sedimentary metagenomes.</title>
        <authorList>
            <person name="Kawai M."/>
            <person name="Futagami T."/>
            <person name="Toyoda A."/>
            <person name="Takaki Y."/>
            <person name="Nishi S."/>
            <person name="Hori S."/>
            <person name="Arai W."/>
            <person name="Tsubouchi T."/>
            <person name="Morono Y."/>
            <person name="Uchiyama I."/>
            <person name="Ito T."/>
            <person name="Fujiyama A."/>
            <person name="Inagaki F."/>
            <person name="Takami H."/>
        </authorList>
    </citation>
    <scope>NUCLEOTIDE SEQUENCE</scope>
    <source>
        <strain evidence="1">Expedition CK06-06</strain>
    </source>
</reference>
<comment type="caution">
    <text evidence="1">The sequence shown here is derived from an EMBL/GenBank/DDBJ whole genome shotgun (WGS) entry which is preliminary data.</text>
</comment>
<feature type="non-terminal residue" evidence="1">
    <location>
        <position position="1"/>
    </location>
</feature>
<evidence type="ECO:0000313" key="1">
    <source>
        <dbReference type="EMBL" id="GAG29806.1"/>
    </source>
</evidence>
<organism evidence="1">
    <name type="scientific">marine sediment metagenome</name>
    <dbReference type="NCBI Taxonomy" id="412755"/>
    <lineage>
        <taxon>unclassified sequences</taxon>
        <taxon>metagenomes</taxon>
        <taxon>ecological metagenomes</taxon>
    </lineage>
</organism>
<dbReference type="AlphaFoldDB" id="X0XYH7"/>